<name>A0A4Y2D5M5_ARAVE</name>
<reference evidence="1 2" key="1">
    <citation type="journal article" date="2019" name="Sci. Rep.">
        <title>Orb-weaving spider Araneus ventricosus genome elucidates the spidroin gene catalogue.</title>
        <authorList>
            <person name="Kono N."/>
            <person name="Nakamura H."/>
            <person name="Ohtoshi R."/>
            <person name="Moran D.A.P."/>
            <person name="Shinohara A."/>
            <person name="Yoshida Y."/>
            <person name="Fujiwara M."/>
            <person name="Mori M."/>
            <person name="Tomita M."/>
            <person name="Arakawa K."/>
        </authorList>
    </citation>
    <scope>NUCLEOTIDE SEQUENCE [LARGE SCALE GENOMIC DNA]</scope>
</reference>
<evidence type="ECO:0000313" key="1">
    <source>
        <dbReference type="EMBL" id="GBM11589.1"/>
    </source>
</evidence>
<comment type="caution">
    <text evidence="1">The sequence shown here is derived from an EMBL/GenBank/DDBJ whole genome shotgun (WGS) entry which is preliminary data.</text>
</comment>
<dbReference type="EMBL" id="BGPR01000301">
    <property type="protein sequence ID" value="GBM11589.1"/>
    <property type="molecule type" value="Genomic_DNA"/>
</dbReference>
<gene>
    <name evidence="1" type="ORF">AVEN_180140_1</name>
</gene>
<dbReference type="AlphaFoldDB" id="A0A4Y2D5M5"/>
<protein>
    <submittedName>
        <fullName evidence="1">Uncharacterized protein</fullName>
    </submittedName>
</protein>
<evidence type="ECO:0000313" key="2">
    <source>
        <dbReference type="Proteomes" id="UP000499080"/>
    </source>
</evidence>
<organism evidence="1 2">
    <name type="scientific">Araneus ventricosus</name>
    <name type="common">Orbweaver spider</name>
    <name type="synonym">Epeira ventricosa</name>
    <dbReference type="NCBI Taxonomy" id="182803"/>
    <lineage>
        <taxon>Eukaryota</taxon>
        <taxon>Metazoa</taxon>
        <taxon>Ecdysozoa</taxon>
        <taxon>Arthropoda</taxon>
        <taxon>Chelicerata</taxon>
        <taxon>Arachnida</taxon>
        <taxon>Araneae</taxon>
        <taxon>Araneomorphae</taxon>
        <taxon>Entelegynae</taxon>
        <taxon>Araneoidea</taxon>
        <taxon>Araneidae</taxon>
        <taxon>Araneus</taxon>
    </lineage>
</organism>
<proteinExistence type="predicted"/>
<dbReference type="Proteomes" id="UP000499080">
    <property type="component" value="Unassembled WGS sequence"/>
</dbReference>
<accession>A0A4Y2D5M5</accession>
<keyword evidence="2" id="KW-1185">Reference proteome</keyword>
<sequence length="84" mass="9319">MNLVILNRGQVTKTTPEWLPPVRTSAPHQREDVGQYGDFYVQQVAYTADLQWNSVLNLESCGQGAETLPLGHSGLCLTHDFGFT</sequence>